<comment type="caution">
    <text evidence="2">The sequence shown here is derived from an EMBL/GenBank/DDBJ whole genome shotgun (WGS) entry which is preliminary data.</text>
</comment>
<evidence type="ECO:0008006" key="4">
    <source>
        <dbReference type="Google" id="ProtNLM"/>
    </source>
</evidence>
<feature type="transmembrane region" description="Helical" evidence="1">
    <location>
        <begin position="15"/>
        <end position="35"/>
    </location>
</feature>
<keyword evidence="1" id="KW-1133">Transmembrane helix</keyword>
<keyword evidence="3" id="KW-1185">Reference proteome</keyword>
<gene>
    <name evidence="2" type="ORF">ACFQ0P_02405</name>
</gene>
<organism evidence="2 3">
    <name type="scientific">Microbacterium insulae</name>
    <dbReference type="NCBI Taxonomy" id="483014"/>
    <lineage>
        <taxon>Bacteria</taxon>
        <taxon>Bacillati</taxon>
        <taxon>Actinomycetota</taxon>
        <taxon>Actinomycetes</taxon>
        <taxon>Micrococcales</taxon>
        <taxon>Microbacteriaceae</taxon>
        <taxon>Microbacterium</taxon>
    </lineage>
</organism>
<reference evidence="3" key="1">
    <citation type="journal article" date="2019" name="Int. J. Syst. Evol. Microbiol.">
        <title>The Global Catalogue of Microorganisms (GCM) 10K type strain sequencing project: providing services to taxonomists for standard genome sequencing and annotation.</title>
        <authorList>
            <consortium name="The Broad Institute Genomics Platform"/>
            <consortium name="The Broad Institute Genome Sequencing Center for Infectious Disease"/>
            <person name="Wu L."/>
            <person name="Ma J."/>
        </authorList>
    </citation>
    <scope>NUCLEOTIDE SEQUENCE [LARGE SCALE GENOMIC DNA]</scope>
    <source>
        <strain evidence="3">CCUG 54523</strain>
    </source>
</reference>
<dbReference type="Proteomes" id="UP001597055">
    <property type="component" value="Unassembled WGS sequence"/>
</dbReference>
<keyword evidence="1" id="KW-0472">Membrane</keyword>
<proteinExistence type="predicted"/>
<evidence type="ECO:0000313" key="3">
    <source>
        <dbReference type="Proteomes" id="UP001597055"/>
    </source>
</evidence>
<evidence type="ECO:0000313" key="2">
    <source>
        <dbReference type="EMBL" id="MFD0789237.1"/>
    </source>
</evidence>
<accession>A0ABW3AEF7</accession>
<dbReference type="RefSeq" id="WP_204980126.1">
    <property type="nucleotide sequence ID" value="NZ_JBHTII010000001.1"/>
</dbReference>
<keyword evidence="1" id="KW-0812">Transmembrane</keyword>
<feature type="transmembrane region" description="Helical" evidence="1">
    <location>
        <begin position="41"/>
        <end position="59"/>
    </location>
</feature>
<dbReference type="EMBL" id="JBHTII010000001">
    <property type="protein sequence ID" value="MFD0789237.1"/>
    <property type="molecule type" value="Genomic_DNA"/>
</dbReference>
<evidence type="ECO:0000256" key="1">
    <source>
        <dbReference type="SAM" id="Phobius"/>
    </source>
</evidence>
<sequence length="76" mass="8461">MKQPRSWFGTITRPWTHLVATIAVFLIIAVATVVSVNNPEWSVALFILALVPGLGWYAWMMSAYYRSRHGGPTSAP</sequence>
<protein>
    <recommendedName>
        <fullName evidence="4">Cardiolipin synthase N-terminal domain-containing protein</fullName>
    </recommendedName>
</protein>
<name>A0ABW3AEF7_9MICO</name>